<organism evidence="4 5">
    <name type="scientific">Clostridium perfringens</name>
    <dbReference type="NCBI Taxonomy" id="1502"/>
    <lineage>
        <taxon>Bacteria</taxon>
        <taxon>Bacillati</taxon>
        <taxon>Bacillota</taxon>
        <taxon>Clostridia</taxon>
        <taxon>Eubacteriales</taxon>
        <taxon>Clostridiaceae</taxon>
        <taxon>Clostridium</taxon>
    </lineage>
</organism>
<dbReference type="InterPro" id="IPR027417">
    <property type="entry name" value="P-loop_NTPase"/>
</dbReference>
<proteinExistence type="predicted"/>
<evidence type="ECO:0000259" key="3">
    <source>
        <dbReference type="Pfam" id="PF01926"/>
    </source>
</evidence>
<evidence type="ECO:0000256" key="1">
    <source>
        <dbReference type="ARBA" id="ARBA00022741"/>
    </source>
</evidence>
<dbReference type="PRINTS" id="PR00326">
    <property type="entry name" value="GTP1OBG"/>
</dbReference>
<keyword evidence="1" id="KW-0547">Nucleotide-binding</keyword>
<dbReference type="Pfam" id="PF01926">
    <property type="entry name" value="MMR_HSR1"/>
    <property type="match status" value="1"/>
</dbReference>
<keyword evidence="2" id="KW-0342">GTP-binding</keyword>
<dbReference type="EMBL" id="WNVG01001656">
    <property type="protein sequence ID" value="MDZ5035447.1"/>
    <property type="molecule type" value="Genomic_DNA"/>
</dbReference>
<feature type="domain" description="G" evidence="3">
    <location>
        <begin position="6"/>
        <end position="105"/>
    </location>
</feature>
<dbReference type="CDD" id="cd01894">
    <property type="entry name" value="EngA1"/>
    <property type="match status" value="1"/>
</dbReference>
<dbReference type="RefSeq" id="WP_322413722.1">
    <property type="nucleotide sequence ID" value="NZ_WNVG01001656.1"/>
</dbReference>
<sequence>MGKPIVAIVGRPNVGKSTLFNRLAGQRISIVQDTPGVTRDRVYAQAEWLNYNFTMIDTGGIEPEREDIIVKQMRRQANIAIETADVIVFVVDGKEGLTPAAHEVAS</sequence>
<dbReference type="AlphaFoldDB" id="A0AAW9J6W5"/>
<accession>A0AAW9J6W5</accession>
<evidence type="ECO:0000256" key="2">
    <source>
        <dbReference type="ARBA" id="ARBA00023134"/>
    </source>
</evidence>
<dbReference type="PANTHER" id="PTHR43834:SF6">
    <property type="entry name" value="GTPASE DER"/>
    <property type="match status" value="1"/>
</dbReference>
<dbReference type="NCBIfam" id="TIGR00231">
    <property type="entry name" value="small_GTP"/>
    <property type="match status" value="1"/>
</dbReference>
<name>A0AAW9J6W5_CLOPF</name>
<dbReference type="SUPFAM" id="SSF52540">
    <property type="entry name" value="P-loop containing nucleoside triphosphate hydrolases"/>
    <property type="match status" value="1"/>
</dbReference>
<comment type="caution">
    <text evidence="4">The sequence shown here is derived from an EMBL/GenBank/DDBJ whole genome shotgun (WGS) entry which is preliminary data.</text>
</comment>
<dbReference type="GO" id="GO:0005525">
    <property type="term" value="F:GTP binding"/>
    <property type="evidence" value="ECO:0007669"/>
    <property type="project" value="UniProtKB-KW"/>
</dbReference>
<evidence type="ECO:0000313" key="4">
    <source>
        <dbReference type="EMBL" id="MDZ5035447.1"/>
    </source>
</evidence>
<feature type="non-terminal residue" evidence="4">
    <location>
        <position position="106"/>
    </location>
</feature>
<evidence type="ECO:0000313" key="5">
    <source>
        <dbReference type="Proteomes" id="UP001289066"/>
    </source>
</evidence>
<protein>
    <submittedName>
        <fullName evidence="4">GTP-binding protein</fullName>
    </submittedName>
</protein>
<dbReference type="Proteomes" id="UP001289066">
    <property type="component" value="Unassembled WGS sequence"/>
</dbReference>
<gene>
    <name evidence="4" type="ORF">GNF81_22475</name>
</gene>
<reference evidence="4" key="1">
    <citation type="submission" date="2019-11" db="EMBL/GenBank/DDBJ databases">
        <title>Characterization of Clostridium perfringens isolates from swine manure treated agricultural soils.</title>
        <authorList>
            <person name="Wushke S.T."/>
        </authorList>
    </citation>
    <scope>NUCLEOTIDE SEQUENCE</scope>
    <source>
        <strain evidence="4">X15</strain>
    </source>
</reference>
<dbReference type="InterPro" id="IPR006073">
    <property type="entry name" value="GTP-bd"/>
</dbReference>
<dbReference type="Gene3D" id="3.40.50.300">
    <property type="entry name" value="P-loop containing nucleotide triphosphate hydrolases"/>
    <property type="match status" value="1"/>
</dbReference>
<dbReference type="GO" id="GO:0043022">
    <property type="term" value="F:ribosome binding"/>
    <property type="evidence" value="ECO:0007669"/>
    <property type="project" value="TreeGrafter"/>
</dbReference>
<dbReference type="PANTHER" id="PTHR43834">
    <property type="entry name" value="GTPASE DER"/>
    <property type="match status" value="1"/>
</dbReference>
<dbReference type="InterPro" id="IPR005225">
    <property type="entry name" value="Small_GTP-bd"/>
</dbReference>